<dbReference type="VEuPathDB" id="TrichDB:TVAG_357420"/>
<name>A2F9P3_TRIV3</name>
<feature type="compositionally biased region" description="Low complexity" evidence="1">
    <location>
        <begin position="1"/>
        <end position="21"/>
    </location>
</feature>
<evidence type="ECO:0000313" key="3">
    <source>
        <dbReference type="EMBL" id="EAX98373.1"/>
    </source>
</evidence>
<dbReference type="OrthoDB" id="10655981at2759"/>
<keyword evidence="4" id="KW-1185">Reference proteome</keyword>
<dbReference type="InterPro" id="IPR037520">
    <property type="entry name" value="Folliculin/SMCR8_longin"/>
</dbReference>
<dbReference type="Pfam" id="PF11704">
    <property type="entry name" value="Folliculin"/>
    <property type="match status" value="1"/>
</dbReference>
<sequence>MLHMESSSASSSISPSFSPSSMKLPTSSPETSLIVTSSSKFFCFLLDYSKDTNPEIIYSSDFPDDKTLFINFLSKIKISMTQSFDPIIYQHAYDKIYFTSFYFLVCDSKSPTSLRKLAIIVGNQDRSFLINAQQKFKKDILKLIQQIQHSSLEIYKKENPNENQEFLSKLNIPNNGNTSSLFTDNTRPQTLVEFINFPDLHKILQQIIDSAPRSSFLSYIQLRCELPSIGSTFKFGKFQNLYDFMSFIQSNEVNSSLIRMLDLVDSDTLFHCIFSILSGKTLVIKSSDTESATSLGRRFTLFVPFYTESYFTVAESLTVVESLKYSIAVVNNFPSEIKSAVSLLDLDSKMYKGESCPHKSFVWSELKKQSKFNEATFLTTCYREIMKVSGKFATFLSISKLNNREDAMKGPSQAGFSKDDEPIFKYWVQCASNQQNSRPILPNNRSKLGIVITAL</sequence>
<accession>A2F9P3</accession>
<dbReference type="Proteomes" id="UP000001542">
    <property type="component" value="Unassembled WGS sequence"/>
</dbReference>
<evidence type="ECO:0000256" key="1">
    <source>
        <dbReference type="SAM" id="MobiDB-lite"/>
    </source>
</evidence>
<reference evidence="3" key="1">
    <citation type="submission" date="2006-10" db="EMBL/GenBank/DDBJ databases">
        <authorList>
            <person name="Amadeo P."/>
            <person name="Zhao Q."/>
            <person name="Wortman J."/>
            <person name="Fraser-Liggett C."/>
            <person name="Carlton J."/>
        </authorList>
    </citation>
    <scope>NUCLEOTIDE SEQUENCE</scope>
    <source>
        <strain evidence="3">G3</strain>
    </source>
</reference>
<dbReference type="KEGG" id="tva:4756170"/>
<evidence type="ECO:0000259" key="2">
    <source>
        <dbReference type="Pfam" id="PF11704"/>
    </source>
</evidence>
<dbReference type="EMBL" id="DS113678">
    <property type="protein sequence ID" value="EAX98373.1"/>
    <property type="molecule type" value="Genomic_DNA"/>
</dbReference>
<evidence type="ECO:0000313" key="4">
    <source>
        <dbReference type="Proteomes" id="UP000001542"/>
    </source>
</evidence>
<gene>
    <name evidence="3" type="ORF">TVAG_357420</name>
</gene>
<reference evidence="3" key="2">
    <citation type="journal article" date="2007" name="Science">
        <title>Draft genome sequence of the sexually transmitted pathogen Trichomonas vaginalis.</title>
        <authorList>
            <person name="Carlton J.M."/>
            <person name="Hirt R.P."/>
            <person name="Silva J.C."/>
            <person name="Delcher A.L."/>
            <person name="Schatz M."/>
            <person name="Zhao Q."/>
            <person name="Wortman J.R."/>
            <person name="Bidwell S.L."/>
            <person name="Alsmark U.C.M."/>
            <person name="Besteiro S."/>
            <person name="Sicheritz-Ponten T."/>
            <person name="Noel C.J."/>
            <person name="Dacks J.B."/>
            <person name="Foster P.G."/>
            <person name="Simillion C."/>
            <person name="Van de Peer Y."/>
            <person name="Miranda-Saavedra D."/>
            <person name="Barton G.J."/>
            <person name="Westrop G.D."/>
            <person name="Mueller S."/>
            <person name="Dessi D."/>
            <person name="Fiori P.L."/>
            <person name="Ren Q."/>
            <person name="Paulsen I."/>
            <person name="Zhang H."/>
            <person name="Bastida-Corcuera F.D."/>
            <person name="Simoes-Barbosa A."/>
            <person name="Brown M.T."/>
            <person name="Hayes R.D."/>
            <person name="Mukherjee M."/>
            <person name="Okumura C.Y."/>
            <person name="Schneider R."/>
            <person name="Smith A.J."/>
            <person name="Vanacova S."/>
            <person name="Villalvazo M."/>
            <person name="Haas B.J."/>
            <person name="Pertea M."/>
            <person name="Feldblyum T.V."/>
            <person name="Utterback T.R."/>
            <person name="Shu C.L."/>
            <person name="Osoegawa K."/>
            <person name="de Jong P.J."/>
            <person name="Hrdy I."/>
            <person name="Horvathova L."/>
            <person name="Zubacova Z."/>
            <person name="Dolezal P."/>
            <person name="Malik S.B."/>
            <person name="Logsdon J.M. Jr."/>
            <person name="Henze K."/>
            <person name="Gupta A."/>
            <person name="Wang C.C."/>
            <person name="Dunne R.L."/>
            <person name="Upcroft J.A."/>
            <person name="Upcroft P."/>
            <person name="White O."/>
            <person name="Salzberg S.L."/>
            <person name="Tang P."/>
            <person name="Chiu C.-H."/>
            <person name="Lee Y.-S."/>
            <person name="Embley T.M."/>
            <person name="Coombs G.H."/>
            <person name="Mottram J.C."/>
            <person name="Tachezy J."/>
            <person name="Fraser-Liggett C.M."/>
            <person name="Johnson P.J."/>
        </authorList>
    </citation>
    <scope>NUCLEOTIDE SEQUENCE [LARGE SCALE GENOMIC DNA]</scope>
    <source>
        <strain evidence="3">G3</strain>
    </source>
</reference>
<dbReference type="InParanoid" id="A2F9P3"/>
<dbReference type="VEuPathDB" id="TrichDB:TVAGG3_0429480"/>
<dbReference type="GO" id="GO:0005096">
    <property type="term" value="F:GTPase activator activity"/>
    <property type="evidence" value="ECO:0007669"/>
    <property type="project" value="InterPro"/>
</dbReference>
<proteinExistence type="predicted"/>
<feature type="region of interest" description="Disordered" evidence="1">
    <location>
        <begin position="1"/>
        <end position="26"/>
    </location>
</feature>
<dbReference type="AlphaFoldDB" id="A2F9P3"/>
<feature type="domain" description="Folliculin/SMCR8 longin" evidence="2">
    <location>
        <begin position="96"/>
        <end position="202"/>
    </location>
</feature>
<organism evidence="3 4">
    <name type="scientific">Trichomonas vaginalis (strain ATCC PRA-98 / G3)</name>
    <dbReference type="NCBI Taxonomy" id="412133"/>
    <lineage>
        <taxon>Eukaryota</taxon>
        <taxon>Metamonada</taxon>
        <taxon>Parabasalia</taxon>
        <taxon>Trichomonadida</taxon>
        <taxon>Trichomonadidae</taxon>
        <taxon>Trichomonas</taxon>
    </lineage>
</organism>
<protein>
    <recommendedName>
        <fullName evidence="2">Folliculin/SMCR8 longin domain-containing protein</fullName>
    </recommendedName>
</protein>
<dbReference type="RefSeq" id="XP_001311303.1">
    <property type="nucleotide sequence ID" value="XM_001311302.1"/>
</dbReference>